<dbReference type="InterPro" id="IPR005180">
    <property type="entry name" value="DUF302"/>
</dbReference>
<proteinExistence type="predicted"/>
<gene>
    <name evidence="2" type="ORF">MNBD_GAMMA07-1736</name>
</gene>
<accession>A0A3B0WZ50</accession>
<dbReference type="Gene3D" id="3.30.310.70">
    <property type="entry name" value="TT1751-like domain"/>
    <property type="match status" value="1"/>
</dbReference>
<reference evidence="2" key="1">
    <citation type="submission" date="2018-06" db="EMBL/GenBank/DDBJ databases">
        <authorList>
            <person name="Zhirakovskaya E."/>
        </authorList>
    </citation>
    <scope>NUCLEOTIDE SEQUENCE</scope>
</reference>
<organism evidence="2">
    <name type="scientific">hydrothermal vent metagenome</name>
    <dbReference type="NCBI Taxonomy" id="652676"/>
    <lineage>
        <taxon>unclassified sequences</taxon>
        <taxon>metagenomes</taxon>
        <taxon>ecological metagenomes</taxon>
    </lineage>
</organism>
<dbReference type="AlphaFoldDB" id="A0A3B0WZ50"/>
<name>A0A3B0WZ50_9ZZZZ</name>
<evidence type="ECO:0000313" key="2">
    <source>
        <dbReference type="EMBL" id="VAW55937.1"/>
    </source>
</evidence>
<feature type="domain" description="DUF302" evidence="1">
    <location>
        <begin position="81"/>
        <end position="129"/>
    </location>
</feature>
<dbReference type="EMBL" id="UOFF01000144">
    <property type="protein sequence ID" value="VAW55937.1"/>
    <property type="molecule type" value="Genomic_DNA"/>
</dbReference>
<protein>
    <recommendedName>
        <fullName evidence="1">DUF302 domain-containing protein</fullName>
    </recommendedName>
</protein>
<dbReference type="InterPro" id="IPR035923">
    <property type="entry name" value="TT1751-like_sf"/>
</dbReference>
<dbReference type="SUPFAM" id="SSF103247">
    <property type="entry name" value="TT1751-like"/>
    <property type="match status" value="1"/>
</dbReference>
<evidence type="ECO:0000259" key="1">
    <source>
        <dbReference type="Pfam" id="PF03625"/>
    </source>
</evidence>
<dbReference type="Pfam" id="PF03625">
    <property type="entry name" value="DUF302"/>
    <property type="match status" value="1"/>
</dbReference>
<sequence>MLTKCRMGLFVVFVMCMSMSVQAAQSNVFKLTANNSMDKVYPSVYKALEDVNFFVVFEPFISKSISRFEEKWGDEYNKNKLDSIRSMVFCNGWYANKVSNIDPEMLALCPLRIGLYEKAGKTTIVFARPTVIAAQSNALSVLREVESKIINAIKSGVKGAN</sequence>